<keyword evidence="2" id="KW-1185">Reference proteome</keyword>
<sequence length="122" mass="12896">MRGSGGRLGPPSPSELVATINLMNIDYSLWKTPALHFVPASHSDADCNALQASFSAHASVSLRRAPQLLSPFIPSFFPPPVLPVPVEDASVNLTTLPTPSPHPQTAPPTPVPCHFLTSSIIP</sequence>
<name>A0A5B7HAA2_PORTR</name>
<protein>
    <submittedName>
        <fullName evidence="1">Uncharacterized protein</fullName>
    </submittedName>
</protein>
<evidence type="ECO:0000313" key="1">
    <source>
        <dbReference type="EMBL" id="MPC66739.1"/>
    </source>
</evidence>
<accession>A0A5B7HAA2</accession>
<dbReference type="AlphaFoldDB" id="A0A5B7HAA2"/>
<gene>
    <name evidence="1" type="ORF">E2C01_060891</name>
</gene>
<evidence type="ECO:0000313" key="2">
    <source>
        <dbReference type="Proteomes" id="UP000324222"/>
    </source>
</evidence>
<reference evidence="1 2" key="1">
    <citation type="submission" date="2019-05" db="EMBL/GenBank/DDBJ databases">
        <title>Another draft genome of Portunus trituberculatus and its Hox gene families provides insights of decapod evolution.</title>
        <authorList>
            <person name="Jeong J.-H."/>
            <person name="Song I."/>
            <person name="Kim S."/>
            <person name="Choi T."/>
            <person name="Kim D."/>
            <person name="Ryu S."/>
            <person name="Kim W."/>
        </authorList>
    </citation>
    <scope>NUCLEOTIDE SEQUENCE [LARGE SCALE GENOMIC DNA]</scope>
    <source>
        <tissue evidence="1">Muscle</tissue>
    </source>
</reference>
<organism evidence="1 2">
    <name type="scientific">Portunus trituberculatus</name>
    <name type="common">Swimming crab</name>
    <name type="synonym">Neptunus trituberculatus</name>
    <dbReference type="NCBI Taxonomy" id="210409"/>
    <lineage>
        <taxon>Eukaryota</taxon>
        <taxon>Metazoa</taxon>
        <taxon>Ecdysozoa</taxon>
        <taxon>Arthropoda</taxon>
        <taxon>Crustacea</taxon>
        <taxon>Multicrustacea</taxon>
        <taxon>Malacostraca</taxon>
        <taxon>Eumalacostraca</taxon>
        <taxon>Eucarida</taxon>
        <taxon>Decapoda</taxon>
        <taxon>Pleocyemata</taxon>
        <taxon>Brachyura</taxon>
        <taxon>Eubrachyura</taxon>
        <taxon>Portunoidea</taxon>
        <taxon>Portunidae</taxon>
        <taxon>Portuninae</taxon>
        <taxon>Portunus</taxon>
    </lineage>
</organism>
<dbReference type="EMBL" id="VSRR010025191">
    <property type="protein sequence ID" value="MPC66739.1"/>
    <property type="molecule type" value="Genomic_DNA"/>
</dbReference>
<dbReference type="Proteomes" id="UP000324222">
    <property type="component" value="Unassembled WGS sequence"/>
</dbReference>
<comment type="caution">
    <text evidence="1">The sequence shown here is derived from an EMBL/GenBank/DDBJ whole genome shotgun (WGS) entry which is preliminary data.</text>
</comment>
<proteinExistence type="predicted"/>